<feature type="transmembrane region" description="Helical" evidence="1">
    <location>
        <begin position="6"/>
        <end position="24"/>
    </location>
</feature>
<dbReference type="EMBL" id="BARU01035272">
    <property type="protein sequence ID" value="GAH73168.1"/>
    <property type="molecule type" value="Genomic_DNA"/>
</dbReference>
<feature type="transmembrane region" description="Helical" evidence="1">
    <location>
        <begin position="40"/>
        <end position="60"/>
    </location>
</feature>
<accession>X1JTP1</accession>
<evidence type="ECO:0000256" key="1">
    <source>
        <dbReference type="SAM" id="Phobius"/>
    </source>
</evidence>
<dbReference type="AlphaFoldDB" id="X1JTP1"/>
<feature type="transmembrane region" description="Helical" evidence="1">
    <location>
        <begin position="66"/>
        <end position="86"/>
    </location>
</feature>
<keyword evidence="1" id="KW-0812">Transmembrane</keyword>
<organism evidence="2">
    <name type="scientific">marine sediment metagenome</name>
    <dbReference type="NCBI Taxonomy" id="412755"/>
    <lineage>
        <taxon>unclassified sequences</taxon>
        <taxon>metagenomes</taxon>
        <taxon>ecological metagenomes</taxon>
    </lineage>
</organism>
<feature type="non-terminal residue" evidence="2">
    <location>
        <position position="102"/>
    </location>
</feature>
<comment type="caution">
    <text evidence="2">The sequence shown here is derived from an EMBL/GenBank/DDBJ whole genome shotgun (WGS) entry which is preliminary data.</text>
</comment>
<keyword evidence="1" id="KW-1133">Transmembrane helix</keyword>
<evidence type="ECO:0000313" key="2">
    <source>
        <dbReference type="EMBL" id="GAH73168.1"/>
    </source>
</evidence>
<protein>
    <submittedName>
        <fullName evidence="2">Uncharacterized protein</fullName>
    </submittedName>
</protein>
<gene>
    <name evidence="2" type="ORF">S03H2_55241</name>
</gene>
<name>X1JTP1_9ZZZZ</name>
<proteinExistence type="predicted"/>
<keyword evidence="1" id="KW-0472">Membrane</keyword>
<reference evidence="2" key="1">
    <citation type="journal article" date="2014" name="Front. Microbiol.">
        <title>High frequency of phylogenetically diverse reductive dehalogenase-homologous genes in deep subseafloor sedimentary metagenomes.</title>
        <authorList>
            <person name="Kawai M."/>
            <person name="Futagami T."/>
            <person name="Toyoda A."/>
            <person name="Takaki Y."/>
            <person name="Nishi S."/>
            <person name="Hori S."/>
            <person name="Arai W."/>
            <person name="Tsubouchi T."/>
            <person name="Morono Y."/>
            <person name="Uchiyama I."/>
            <person name="Ito T."/>
            <person name="Fujiyama A."/>
            <person name="Inagaki F."/>
            <person name="Takami H."/>
        </authorList>
    </citation>
    <scope>NUCLEOTIDE SEQUENCE</scope>
    <source>
        <strain evidence="2">Expedition CK06-06</strain>
    </source>
</reference>
<sequence>MDIIRFIASCILFIAILCFINKLGKNPTPLLRSEKPKKDLIEVGVFTLIVALYLTLKIFVLNPIGFSFSISIGMSTITFLIIPLMCTRYRDQWTWKDFGINS</sequence>